<dbReference type="GO" id="GO:0046654">
    <property type="term" value="P:tetrahydrofolate biosynthetic process"/>
    <property type="evidence" value="ECO:0007669"/>
    <property type="project" value="UniProtKB-UniPathway"/>
</dbReference>
<evidence type="ECO:0000259" key="9">
    <source>
        <dbReference type="PROSITE" id="PS51330"/>
    </source>
</evidence>
<evidence type="ECO:0000313" key="10">
    <source>
        <dbReference type="EMBL" id="OHA96304.1"/>
    </source>
</evidence>
<dbReference type="PROSITE" id="PS51330">
    <property type="entry name" value="DHFR_2"/>
    <property type="match status" value="1"/>
</dbReference>
<dbReference type="GO" id="GO:0050661">
    <property type="term" value="F:NADP binding"/>
    <property type="evidence" value="ECO:0007669"/>
    <property type="project" value="InterPro"/>
</dbReference>
<dbReference type="PIRSF" id="PIRSF000194">
    <property type="entry name" value="DHFR"/>
    <property type="match status" value="1"/>
</dbReference>
<sequence length="164" mass="18704">MSLKIIAAVAENGVIGSGGALPWRLADDMKWFKKQTGTSAVVMGRKTFDSLPRKFRPLPNRENIVLTRNPSGIDDFGVTVLGDFQKVVKMSKKRDVWVIGGGEIYRLALPHASHLYLTLVDVIIAGDTFFPRWNKNEWQMLSCERHPKDAGNEHSFRWEVWRHK</sequence>
<dbReference type="GO" id="GO:0005829">
    <property type="term" value="C:cytosol"/>
    <property type="evidence" value="ECO:0007669"/>
    <property type="project" value="TreeGrafter"/>
</dbReference>
<dbReference type="AlphaFoldDB" id="A0A1G2TG78"/>
<evidence type="ECO:0000256" key="6">
    <source>
        <dbReference type="ARBA" id="ARBA00023002"/>
    </source>
</evidence>
<dbReference type="InterPro" id="IPR012259">
    <property type="entry name" value="DHFR"/>
</dbReference>
<comment type="pathway">
    <text evidence="1 7">Cofactor biosynthesis; tetrahydrofolate biosynthesis; 5,6,7,8-tetrahydrofolate from 7,8-dihydrofolate: step 1/1.</text>
</comment>
<dbReference type="PRINTS" id="PR00070">
    <property type="entry name" value="DHFR"/>
</dbReference>
<evidence type="ECO:0000256" key="8">
    <source>
        <dbReference type="RuleBase" id="RU004474"/>
    </source>
</evidence>
<dbReference type="GO" id="GO:0046452">
    <property type="term" value="P:dihydrofolate metabolic process"/>
    <property type="evidence" value="ECO:0007669"/>
    <property type="project" value="TreeGrafter"/>
</dbReference>
<dbReference type="EMBL" id="MHVS01000005">
    <property type="protein sequence ID" value="OHA96304.1"/>
    <property type="molecule type" value="Genomic_DNA"/>
</dbReference>
<reference evidence="10 11" key="1">
    <citation type="journal article" date="2016" name="Nat. Commun.">
        <title>Thousands of microbial genomes shed light on interconnected biogeochemical processes in an aquifer system.</title>
        <authorList>
            <person name="Anantharaman K."/>
            <person name="Brown C.T."/>
            <person name="Hug L.A."/>
            <person name="Sharon I."/>
            <person name="Castelle C.J."/>
            <person name="Probst A.J."/>
            <person name="Thomas B.C."/>
            <person name="Singh A."/>
            <person name="Wilkins M.J."/>
            <person name="Karaoz U."/>
            <person name="Brodie E.L."/>
            <person name="Williams K.H."/>
            <person name="Hubbard S.S."/>
            <person name="Banfield J.F."/>
        </authorList>
    </citation>
    <scope>NUCLEOTIDE SEQUENCE [LARGE SCALE GENOMIC DNA]</scope>
</reference>
<dbReference type="GO" id="GO:0046655">
    <property type="term" value="P:folic acid metabolic process"/>
    <property type="evidence" value="ECO:0007669"/>
    <property type="project" value="TreeGrafter"/>
</dbReference>
<dbReference type="SUPFAM" id="SSF53597">
    <property type="entry name" value="Dihydrofolate reductase-like"/>
    <property type="match status" value="1"/>
</dbReference>
<dbReference type="InterPro" id="IPR001796">
    <property type="entry name" value="DHFR_dom"/>
</dbReference>
<keyword evidence="6 7" id="KW-0560">Oxidoreductase</keyword>
<evidence type="ECO:0000256" key="5">
    <source>
        <dbReference type="ARBA" id="ARBA00022857"/>
    </source>
</evidence>
<dbReference type="CDD" id="cd00209">
    <property type="entry name" value="DHFR"/>
    <property type="match status" value="1"/>
</dbReference>
<keyword evidence="5 7" id="KW-0521">NADP</keyword>
<evidence type="ECO:0000256" key="2">
    <source>
        <dbReference type="ARBA" id="ARBA00009539"/>
    </source>
</evidence>
<dbReference type="EC" id="1.5.1.3" evidence="3 7"/>
<evidence type="ECO:0000256" key="4">
    <source>
        <dbReference type="ARBA" id="ARBA00022563"/>
    </source>
</evidence>
<dbReference type="PANTHER" id="PTHR48069">
    <property type="entry name" value="DIHYDROFOLATE REDUCTASE"/>
    <property type="match status" value="1"/>
</dbReference>
<comment type="function">
    <text evidence="7">Key enzyme in folate metabolism. Catalyzes an essential reaction for de novo glycine and purine synthesis, and for DNA precursor synthesis.</text>
</comment>
<comment type="catalytic activity">
    <reaction evidence="7">
        <text>(6S)-5,6,7,8-tetrahydrofolate + NADP(+) = 7,8-dihydrofolate + NADPH + H(+)</text>
        <dbReference type="Rhea" id="RHEA:15009"/>
        <dbReference type="ChEBI" id="CHEBI:15378"/>
        <dbReference type="ChEBI" id="CHEBI:57451"/>
        <dbReference type="ChEBI" id="CHEBI:57453"/>
        <dbReference type="ChEBI" id="CHEBI:57783"/>
        <dbReference type="ChEBI" id="CHEBI:58349"/>
        <dbReference type="EC" id="1.5.1.3"/>
    </reaction>
</comment>
<dbReference type="GO" id="GO:0004146">
    <property type="term" value="F:dihydrofolate reductase activity"/>
    <property type="evidence" value="ECO:0007669"/>
    <property type="project" value="UniProtKB-EC"/>
</dbReference>
<evidence type="ECO:0000256" key="7">
    <source>
        <dbReference type="PIRNR" id="PIRNR000194"/>
    </source>
</evidence>
<evidence type="ECO:0000256" key="1">
    <source>
        <dbReference type="ARBA" id="ARBA00004903"/>
    </source>
</evidence>
<keyword evidence="4 7" id="KW-0554">One-carbon metabolism</keyword>
<dbReference type="GO" id="GO:0006730">
    <property type="term" value="P:one-carbon metabolic process"/>
    <property type="evidence" value="ECO:0007669"/>
    <property type="project" value="UniProtKB-KW"/>
</dbReference>
<name>A0A1G2TG78_9BACT</name>
<evidence type="ECO:0000313" key="11">
    <source>
        <dbReference type="Proteomes" id="UP000177279"/>
    </source>
</evidence>
<gene>
    <name evidence="10" type="ORF">A3D49_00170</name>
</gene>
<accession>A0A1G2TG78</accession>
<organism evidence="10 11">
    <name type="scientific">Candidatus Zambryskibacteria bacterium RIFCSPHIGHO2_02_FULL_43_37</name>
    <dbReference type="NCBI Taxonomy" id="1802749"/>
    <lineage>
        <taxon>Bacteria</taxon>
        <taxon>Candidatus Zambryskiibacteriota</taxon>
    </lineage>
</organism>
<dbReference type="Pfam" id="PF00186">
    <property type="entry name" value="DHFR_1"/>
    <property type="match status" value="1"/>
</dbReference>
<dbReference type="PANTHER" id="PTHR48069:SF3">
    <property type="entry name" value="DIHYDROFOLATE REDUCTASE"/>
    <property type="match status" value="1"/>
</dbReference>
<dbReference type="Proteomes" id="UP000177279">
    <property type="component" value="Unassembled WGS sequence"/>
</dbReference>
<evidence type="ECO:0000256" key="3">
    <source>
        <dbReference type="ARBA" id="ARBA00012856"/>
    </source>
</evidence>
<comment type="caution">
    <text evidence="10">The sequence shown here is derived from an EMBL/GenBank/DDBJ whole genome shotgun (WGS) entry which is preliminary data.</text>
</comment>
<comment type="similarity">
    <text evidence="2 7 8">Belongs to the dihydrofolate reductase family.</text>
</comment>
<dbReference type="PROSITE" id="PS00075">
    <property type="entry name" value="DHFR_1"/>
    <property type="match status" value="1"/>
</dbReference>
<feature type="domain" description="DHFR" evidence="9">
    <location>
        <begin position="2"/>
        <end position="163"/>
    </location>
</feature>
<dbReference type="UniPathway" id="UPA00077">
    <property type="reaction ID" value="UER00158"/>
</dbReference>
<dbReference type="InterPro" id="IPR024072">
    <property type="entry name" value="DHFR-like_dom_sf"/>
</dbReference>
<dbReference type="Gene3D" id="3.40.430.10">
    <property type="entry name" value="Dihydrofolate Reductase, subunit A"/>
    <property type="match status" value="1"/>
</dbReference>
<protein>
    <recommendedName>
        <fullName evidence="3 7">Dihydrofolate reductase</fullName>
        <ecNumber evidence="3 7">1.5.1.3</ecNumber>
    </recommendedName>
</protein>
<proteinExistence type="inferred from homology"/>
<dbReference type="InterPro" id="IPR017925">
    <property type="entry name" value="DHFR_CS"/>
</dbReference>